<sequence>MSINTFESSQVVFGWKEQLQTFLSSKQRQDLVRTIDAMYMFNVRERDGNVETWLLDCKTGPDVILSPIKKSWTGSNIVDVTVEIRDFDFKDLLQRKVSGQDLFIMGQITTKEREGLGYLMRLDALLKSLAKATSGKGAGLGKPKL</sequence>
<reference evidence="2" key="1">
    <citation type="submission" date="2021-11" db="EMBL/GenBank/DDBJ databases">
        <authorList>
            <person name="Herlambang A."/>
            <person name="Guo Y."/>
            <person name="Takashima Y."/>
            <person name="Nishizawa T."/>
        </authorList>
    </citation>
    <scope>NUCLEOTIDE SEQUENCE</scope>
    <source>
        <strain evidence="2">E1425</strain>
    </source>
</reference>
<name>A0A9P3HG06_9FUNG</name>
<feature type="domain" description="SCP2" evidence="1">
    <location>
        <begin position="20"/>
        <end position="109"/>
    </location>
</feature>
<dbReference type="Proteomes" id="UP000827284">
    <property type="component" value="Unassembled WGS sequence"/>
</dbReference>
<dbReference type="InterPro" id="IPR036527">
    <property type="entry name" value="SCP2_sterol-bd_dom_sf"/>
</dbReference>
<dbReference type="Pfam" id="PF02036">
    <property type="entry name" value="SCP2"/>
    <property type="match status" value="1"/>
</dbReference>
<evidence type="ECO:0000259" key="1">
    <source>
        <dbReference type="Pfam" id="PF02036"/>
    </source>
</evidence>
<evidence type="ECO:0000313" key="2">
    <source>
        <dbReference type="EMBL" id="GJJ76080.1"/>
    </source>
</evidence>
<evidence type="ECO:0000313" key="3">
    <source>
        <dbReference type="Proteomes" id="UP000827284"/>
    </source>
</evidence>
<dbReference type="AlphaFoldDB" id="A0A9P3HG06"/>
<gene>
    <name evidence="2" type="ORF">EMPS_08439</name>
</gene>
<accession>A0A9P3HG06</accession>
<dbReference type="Gene3D" id="3.30.1050.10">
    <property type="entry name" value="SCP2 sterol-binding domain"/>
    <property type="match status" value="1"/>
</dbReference>
<dbReference type="GO" id="GO:0005829">
    <property type="term" value="C:cytosol"/>
    <property type="evidence" value="ECO:0007669"/>
    <property type="project" value="TreeGrafter"/>
</dbReference>
<dbReference type="InterPro" id="IPR003033">
    <property type="entry name" value="SCP2_sterol-bd_dom"/>
</dbReference>
<protein>
    <recommendedName>
        <fullName evidence="1">SCP2 domain-containing protein</fullName>
    </recommendedName>
</protein>
<comment type="caution">
    <text evidence="2">The sequence shown here is derived from an EMBL/GenBank/DDBJ whole genome shotgun (WGS) entry which is preliminary data.</text>
</comment>
<dbReference type="PANTHER" id="PTHR10094">
    <property type="entry name" value="STEROL CARRIER PROTEIN 2 SCP-2 FAMILY PROTEIN"/>
    <property type="match status" value="1"/>
</dbReference>
<dbReference type="PANTHER" id="PTHR10094:SF25">
    <property type="entry name" value="SCP2 STEROL-BINDING DOMAIN-CONTAINING PROTEIN 1"/>
    <property type="match status" value="1"/>
</dbReference>
<keyword evidence="3" id="KW-1185">Reference proteome</keyword>
<dbReference type="SUPFAM" id="SSF55718">
    <property type="entry name" value="SCP-like"/>
    <property type="match status" value="1"/>
</dbReference>
<proteinExistence type="predicted"/>
<dbReference type="EMBL" id="BQFW01000012">
    <property type="protein sequence ID" value="GJJ76080.1"/>
    <property type="molecule type" value="Genomic_DNA"/>
</dbReference>
<reference evidence="2" key="2">
    <citation type="journal article" date="2022" name="Microbiol. Resour. Announc.">
        <title>Whole-Genome Sequence of Entomortierella parvispora E1425, a Mucoromycotan Fungus Associated with Burkholderiaceae-Related Endosymbiotic Bacteria.</title>
        <authorList>
            <person name="Herlambang A."/>
            <person name="Guo Y."/>
            <person name="Takashima Y."/>
            <person name="Narisawa K."/>
            <person name="Ohta H."/>
            <person name="Nishizawa T."/>
        </authorList>
    </citation>
    <scope>NUCLEOTIDE SEQUENCE</scope>
    <source>
        <strain evidence="2">E1425</strain>
    </source>
</reference>
<organism evidence="2 3">
    <name type="scientific">Entomortierella parvispora</name>
    <dbReference type="NCBI Taxonomy" id="205924"/>
    <lineage>
        <taxon>Eukaryota</taxon>
        <taxon>Fungi</taxon>
        <taxon>Fungi incertae sedis</taxon>
        <taxon>Mucoromycota</taxon>
        <taxon>Mortierellomycotina</taxon>
        <taxon>Mortierellomycetes</taxon>
        <taxon>Mortierellales</taxon>
        <taxon>Mortierellaceae</taxon>
        <taxon>Entomortierella</taxon>
    </lineage>
</organism>